<feature type="domain" description="TERF1-interacting nuclear factor 2 N-terminal" evidence="1">
    <location>
        <begin position="33"/>
        <end position="180"/>
    </location>
</feature>
<name>A0ABV0YRP4_9TELE</name>
<dbReference type="EMBL" id="JAHRIP010039767">
    <property type="protein sequence ID" value="MEQ2296295.1"/>
    <property type="molecule type" value="Genomic_DNA"/>
</dbReference>
<evidence type="ECO:0000313" key="2">
    <source>
        <dbReference type="EMBL" id="MEQ2296295.1"/>
    </source>
</evidence>
<reference evidence="2 3" key="1">
    <citation type="submission" date="2021-06" db="EMBL/GenBank/DDBJ databases">
        <authorList>
            <person name="Palmer J.M."/>
        </authorList>
    </citation>
    <scope>NUCLEOTIDE SEQUENCE [LARGE SCALE GENOMIC DNA]</scope>
    <source>
        <strain evidence="2 3">AS_MEX2019</strain>
        <tissue evidence="2">Muscle</tissue>
    </source>
</reference>
<dbReference type="InterPro" id="IPR039098">
    <property type="entry name" value="TINF2"/>
</dbReference>
<evidence type="ECO:0000259" key="1">
    <source>
        <dbReference type="Pfam" id="PF14973"/>
    </source>
</evidence>
<dbReference type="PANTHER" id="PTHR15512">
    <property type="entry name" value="TERF1-INTERACTING NUCLEAR FACTOR 2"/>
    <property type="match status" value="1"/>
</dbReference>
<keyword evidence="3" id="KW-1185">Reference proteome</keyword>
<feature type="non-terminal residue" evidence="2">
    <location>
        <position position="194"/>
    </location>
</feature>
<comment type="caution">
    <text evidence="2">The sequence shown here is derived from an EMBL/GenBank/DDBJ whole genome shotgun (WGS) entry which is preliminary data.</text>
</comment>
<dbReference type="Proteomes" id="UP001469553">
    <property type="component" value="Unassembled WGS sequence"/>
</dbReference>
<evidence type="ECO:0000313" key="3">
    <source>
        <dbReference type="Proteomes" id="UP001469553"/>
    </source>
</evidence>
<accession>A0ABV0YRP4</accession>
<protein>
    <recommendedName>
        <fullName evidence="1">TERF1-interacting nuclear factor 2 N-terminal domain-containing protein</fullName>
    </recommendedName>
</protein>
<organism evidence="2 3">
    <name type="scientific">Ameca splendens</name>
    <dbReference type="NCBI Taxonomy" id="208324"/>
    <lineage>
        <taxon>Eukaryota</taxon>
        <taxon>Metazoa</taxon>
        <taxon>Chordata</taxon>
        <taxon>Craniata</taxon>
        <taxon>Vertebrata</taxon>
        <taxon>Euteleostomi</taxon>
        <taxon>Actinopterygii</taxon>
        <taxon>Neopterygii</taxon>
        <taxon>Teleostei</taxon>
        <taxon>Neoteleostei</taxon>
        <taxon>Acanthomorphata</taxon>
        <taxon>Ovalentaria</taxon>
        <taxon>Atherinomorphae</taxon>
        <taxon>Cyprinodontiformes</taxon>
        <taxon>Goodeidae</taxon>
        <taxon>Ameca</taxon>
    </lineage>
</organism>
<sequence length="194" mass="21866">METSEPTSNDPPVLLPALRLFIPPLRLVSAAMWHIVQSGNLQEYGLVEDFISTVTDTVPELLNPDQKAQLLLGLRARVVLELCRSEQITDTDSIQMHLEQIKTLISTWAAQPCFADVQFPESNFVDHVGLLLKDPEEKEKFFQDVFPTDFGPDYDNALQMLMLDFMSRLEKLFPVPDIQQVGELVCLVGLGQLP</sequence>
<gene>
    <name evidence="2" type="ORF">AMECASPLE_023383</name>
</gene>
<dbReference type="Pfam" id="PF14973">
    <property type="entry name" value="TINF2_N"/>
    <property type="match status" value="1"/>
</dbReference>
<proteinExistence type="predicted"/>
<dbReference type="CDD" id="cd11657">
    <property type="entry name" value="TIN2_N"/>
    <property type="match status" value="1"/>
</dbReference>
<dbReference type="PANTHER" id="PTHR15512:SF2">
    <property type="match status" value="1"/>
</dbReference>
<dbReference type="InterPro" id="IPR029400">
    <property type="entry name" value="TINF2_N"/>
</dbReference>